<evidence type="ECO:0000256" key="1">
    <source>
        <dbReference type="SAM" id="Coils"/>
    </source>
</evidence>
<sequence length="107" mass="12276">MNISSAKNKKEETALRLSLAIEELQSSREDVGQLNKKLENAEQIRRTLEEEMNELRLQTEKRKLEADATAEMLAACAEEEETRMFGRHIGSMDNKDDDIALLLDILR</sequence>
<reference evidence="3 5" key="3">
    <citation type="submission" date="2017-11" db="EMBL/GenBank/DDBJ databases">
        <title>De-novo sequencing of pomegranate (Punica granatum L.) genome.</title>
        <authorList>
            <person name="Akparov Z."/>
            <person name="Amiraslanov A."/>
            <person name="Hajiyeva S."/>
            <person name="Abbasov M."/>
            <person name="Kaur K."/>
            <person name="Hamwieh A."/>
            <person name="Solovyev V."/>
            <person name="Salamov A."/>
            <person name="Braich B."/>
            <person name="Kosarev P."/>
            <person name="Mahmoud A."/>
            <person name="Hajiyev E."/>
            <person name="Babayeva S."/>
            <person name="Izzatullayeva V."/>
            <person name="Mammadov A."/>
            <person name="Mammadov A."/>
            <person name="Sharifova S."/>
            <person name="Ojaghi J."/>
            <person name="Eynullazada K."/>
            <person name="Bayramov B."/>
            <person name="Abdulazimova A."/>
            <person name="Shahmuradov I."/>
        </authorList>
    </citation>
    <scope>NUCLEOTIDE SEQUENCE [LARGE SCALE GENOMIC DNA]</scope>
    <source>
        <strain evidence="3">AG2017</strain>
        <strain evidence="5">cv. AG2017</strain>
        <tissue evidence="3">Leaf</tissue>
    </source>
</reference>
<dbReference type="EMBL" id="MTKT01000790">
    <property type="protein sequence ID" value="OWM88547.1"/>
    <property type="molecule type" value="Genomic_DNA"/>
</dbReference>
<name>A0A218XU33_PUNGR</name>
<dbReference type="Proteomes" id="UP000233551">
    <property type="component" value="Unassembled WGS sequence"/>
</dbReference>
<keyword evidence="1" id="KW-0175">Coiled coil</keyword>
<evidence type="ECO:0000313" key="3">
    <source>
        <dbReference type="EMBL" id="PKI49113.1"/>
    </source>
</evidence>
<keyword evidence="5" id="KW-1185">Reference proteome</keyword>
<gene>
    <name evidence="2" type="ORF">CDL15_Pgr002314</name>
    <name evidence="3" type="ORF">CRG98_030459</name>
</gene>
<evidence type="ECO:0000313" key="5">
    <source>
        <dbReference type="Proteomes" id="UP000233551"/>
    </source>
</evidence>
<dbReference type="Proteomes" id="UP000197138">
    <property type="component" value="Unassembled WGS sequence"/>
</dbReference>
<organism evidence="2 4">
    <name type="scientific">Punica granatum</name>
    <name type="common">Pomegranate</name>
    <dbReference type="NCBI Taxonomy" id="22663"/>
    <lineage>
        <taxon>Eukaryota</taxon>
        <taxon>Viridiplantae</taxon>
        <taxon>Streptophyta</taxon>
        <taxon>Embryophyta</taxon>
        <taxon>Tracheophyta</taxon>
        <taxon>Spermatophyta</taxon>
        <taxon>Magnoliopsida</taxon>
        <taxon>eudicotyledons</taxon>
        <taxon>Gunneridae</taxon>
        <taxon>Pentapetalae</taxon>
        <taxon>rosids</taxon>
        <taxon>malvids</taxon>
        <taxon>Myrtales</taxon>
        <taxon>Lythraceae</taxon>
        <taxon>Punica</taxon>
    </lineage>
</organism>
<reference evidence="4" key="1">
    <citation type="journal article" date="2017" name="Plant J.">
        <title>The pomegranate (Punica granatum L.) genome and the genomics of punicalagin biosynthesis.</title>
        <authorList>
            <person name="Qin G."/>
            <person name="Xu C."/>
            <person name="Ming R."/>
            <person name="Tang H."/>
            <person name="Guyot R."/>
            <person name="Kramer E.M."/>
            <person name="Hu Y."/>
            <person name="Yi X."/>
            <person name="Qi Y."/>
            <person name="Xu X."/>
            <person name="Gao Z."/>
            <person name="Pan H."/>
            <person name="Jian J."/>
            <person name="Tian Y."/>
            <person name="Yue Z."/>
            <person name="Xu Y."/>
        </authorList>
    </citation>
    <scope>NUCLEOTIDE SEQUENCE [LARGE SCALE GENOMIC DNA]</scope>
    <source>
        <strain evidence="4">cv. Dabenzi</strain>
    </source>
</reference>
<evidence type="ECO:0000313" key="2">
    <source>
        <dbReference type="EMBL" id="OWM88547.1"/>
    </source>
</evidence>
<feature type="coiled-coil region" evidence="1">
    <location>
        <begin position="21"/>
        <end position="65"/>
    </location>
</feature>
<dbReference type="EMBL" id="PGOL01002275">
    <property type="protein sequence ID" value="PKI49113.1"/>
    <property type="molecule type" value="Genomic_DNA"/>
</dbReference>
<dbReference type="AlphaFoldDB" id="A0A218XU33"/>
<comment type="caution">
    <text evidence="2">The sequence shown here is derived from an EMBL/GenBank/DDBJ whole genome shotgun (WGS) entry which is preliminary data.</text>
</comment>
<proteinExistence type="predicted"/>
<reference evidence="2" key="2">
    <citation type="submission" date="2017-06" db="EMBL/GenBank/DDBJ databases">
        <title>The pomegranate genome and the genomics of punicalagin biosynthesis.</title>
        <authorList>
            <person name="Xu C."/>
        </authorList>
    </citation>
    <scope>NUCLEOTIDE SEQUENCE [LARGE SCALE GENOMIC DNA]</scope>
    <source>
        <tissue evidence="2">Fresh leaf</tissue>
    </source>
</reference>
<accession>A0A218XU33</accession>
<evidence type="ECO:0000313" key="4">
    <source>
        <dbReference type="Proteomes" id="UP000197138"/>
    </source>
</evidence>
<protein>
    <submittedName>
        <fullName evidence="2">Uncharacterized protein</fullName>
    </submittedName>
</protein>